<sequence length="172" mass="19154">MYFTISSVPFLAALLGYSYGQYAPVTGSPSSIPQQGQCPGGPSLPIHCDPKRPWPTCPPQSYCYATNSVDVGPYFCCPIWSTYGSLWRPTAPNYNYVPPMPANWPDAIRMSANWPTSAISLPNNGGYQQQGIVPSPYAFRSQRYYAYKDDTEAEKRSVEASINQWMEKTKAK</sequence>
<dbReference type="OrthoDB" id="5862654at2759"/>
<evidence type="ECO:0000313" key="2">
    <source>
        <dbReference type="EMBL" id="KHN78798.1"/>
    </source>
</evidence>
<keyword evidence="3" id="KW-1185">Reference proteome</keyword>
<name>A0A0B2VBB8_TOXCA</name>
<keyword evidence="1" id="KW-0732">Signal</keyword>
<protein>
    <submittedName>
        <fullName evidence="2">Uncharacterized protein</fullName>
    </submittedName>
</protein>
<dbReference type="Pfam" id="PF17281">
    <property type="entry name" value="DUF5346"/>
    <property type="match status" value="1"/>
</dbReference>
<feature type="chain" id="PRO_5002078106" evidence="1">
    <location>
        <begin position="21"/>
        <end position="172"/>
    </location>
</feature>
<dbReference type="Proteomes" id="UP000031036">
    <property type="component" value="Unassembled WGS sequence"/>
</dbReference>
<evidence type="ECO:0000256" key="1">
    <source>
        <dbReference type="SAM" id="SignalP"/>
    </source>
</evidence>
<accession>A0A0B2VBB8</accession>
<organism evidence="2 3">
    <name type="scientific">Toxocara canis</name>
    <name type="common">Canine roundworm</name>
    <dbReference type="NCBI Taxonomy" id="6265"/>
    <lineage>
        <taxon>Eukaryota</taxon>
        <taxon>Metazoa</taxon>
        <taxon>Ecdysozoa</taxon>
        <taxon>Nematoda</taxon>
        <taxon>Chromadorea</taxon>
        <taxon>Rhabditida</taxon>
        <taxon>Spirurina</taxon>
        <taxon>Ascaridomorpha</taxon>
        <taxon>Ascaridoidea</taxon>
        <taxon>Toxocaridae</taxon>
        <taxon>Toxocara</taxon>
    </lineage>
</organism>
<proteinExistence type="predicted"/>
<evidence type="ECO:0000313" key="3">
    <source>
        <dbReference type="Proteomes" id="UP000031036"/>
    </source>
</evidence>
<dbReference type="STRING" id="6265.A0A0B2VBB8"/>
<dbReference type="InterPro" id="IPR035231">
    <property type="entry name" value="DUF5346"/>
</dbReference>
<dbReference type="EMBL" id="JPKZ01002028">
    <property type="protein sequence ID" value="KHN78798.1"/>
    <property type="molecule type" value="Genomic_DNA"/>
</dbReference>
<comment type="caution">
    <text evidence="2">The sequence shown here is derived from an EMBL/GenBank/DDBJ whole genome shotgun (WGS) entry which is preliminary data.</text>
</comment>
<gene>
    <name evidence="2" type="ORF">Tcan_10149</name>
</gene>
<feature type="signal peptide" evidence="1">
    <location>
        <begin position="1"/>
        <end position="20"/>
    </location>
</feature>
<reference evidence="2 3" key="1">
    <citation type="submission" date="2014-11" db="EMBL/GenBank/DDBJ databases">
        <title>Genetic blueprint of the zoonotic pathogen Toxocara canis.</title>
        <authorList>
            <person name="Zhu X.-Q."/>
            <person name="Korhonen P.K."/>
            <person name="Cai H."/>
            <person name="Young N.D."/>
            <person name="Nejsum P."/>
            <person name="von Samson-Himmelstjerna G."/>
            <person name="Boag P.R."/>
            <person name="Tan P."/>
            <person name="Li Q."/>
            <person name="Min J."/>
            <person name="Yang Y."/>
            <person name="Wang X."/>
            <person name="Fang X."/>
            <person name="Hall R.S."/>
            <person name="Hofmann A."/>
            <person name="Sternberg P.W."/>
            <person name="Jex A.R."/>
            <person name="Gasser R.B."/>
        </authorList>
    </citation>
    <scope>NUCLEOTIDE SEQUENCE [LARGE SCALE GENOMIC DNA]</scope>
    <source>
        <strain evidence="2">PN_DK_2014</strain>
    </source>
</reference>
<dbReference type="AlphaFoldDB" id="A0A0B2VBB8"/>